<dbReference type="CDD" id="cd02440">
    <property type="entry name" value="AdoMet_MTases"/>
    <property type="match status" value="1"/>
</dbReference>
<evidence type="ECO:0000313" key="1">
    <source>
        <dbReference type="EMBL" id="NMB91478.1"/>
    </source>
</evidence>
<dbReference type="InterPro" id="IPR029063">
    <property type="entry name" value="SAM-dependent_MTases_sf"/>
</dbReference>
<dbReference type="Gene3D" id="3.40.50.150">
    <property type="entry name" value="Vaccinia Virus protein VP39"/>
    <property type="match status" value="1"/>
</dbReference>
<dbReference type="GO" id="GO:0008168">
    <property type="term" value="F:methyltransferase activity"/>
    <property type="evidence" value="ECO:0007669"/>
    <property type="project" value="UniProtKB-KW"/>
</dbReference>
<dbReference type="PANTHER" id="PTHR43861">
    <property type="entry name" value="TRANS-ACONITATE 2-METHYLTRANSFERASE-RELATED"/>
    <property type="match status" value="1"/>
</dbReference>
<dbReference type="EMBL" id="JAAZNV010000006">
    <property type="protein sequence ID" value="NMB91478.1"/>
    <property type="molecule type" value="Genomic_DNA"/>
</dbReference>
<dbReference type="SUPFAM" id="SSF53335">
    <property type="entry name" value="S-adenosyl-L-methionine-dependent methyltransferases"/>
    <property type="match status" value="1"/>
</dbReference>
<sequence length="237" mass="27463">MFKNIKTHLFKKILSAQEENRKNILRMLPSEFNEETKILDLGCDDGSWTLSLSKNSPKVLLFGVEVVEERKKIAVNKGINVKSFDLNKSFYFEDNTFDIVHSNQVIEHLHDTDNFVSEVYRVLKPGEIFIVSTVNLSSWHNIFSLLLGYQPFDLSNISTKGNIGNPFSLWNNAESENSKHKSWQHMRIFTVYSLIDLLKKHGFTVLNVLTSGYYPLPNFFSKLDKKHSHYFVIKAQK</sequence>
<dbReference type="GO" id="GO:0032259">
    <property type="term" value="P:methylation"/>
    <property type="evidence" value="ECO:0007669"/>
    <property type="project" value="UniProtKB-KW"/>
</dbReference>
<reference evidence="1 2" key="1">
    <citation type="journal article" date="2020" name="Biotechnol. Biofuels">
        <title>New insights from the biogas microbiome by comprehensive genome-resolved metagenomics of nearly 1600 species originating from multiple anaerobic digesters.</title>
        <authorList>
            <person name="Campanaro S."/>
            <person name="Treu L."/>
            <person name="Rodriguez-R L.M."/>
            <person name="Kovalovszki A."/>
            <person name="Ziels R.M."/>
            <person name="Maus I."/>
            <person name="Zhu X."/>
            <person name="Kougias P.G."/>
            <person name="Basile A."/>
            <person name="Luo G."/>
            <person name="Schluter A."/>
            <person name="Konstantinidis K.T."/>
            <person name="Angelidaki I."/>
        </authorList>
    </citation>
    <scope>NUCLEOTIDE SEQUENCE [LARGE SCALE GENOMIC DNA]</scope>
    <source>
        <strain evidence="1">AS27yjCOA_202</strain>
    </source>
</reference>
<comment type="caution">
    <text evidence="1">The sequence shown here is derived from an EMBL/GenBank/DDBJ whole genome shotgun (WGS) entry which is preliminary data.</text>
</comment>
<name>A0A7X9HTJ7_UNCKA</name>
<gene>
    <name evidence="1" type="ORF">GYA37_01360</name>
</gene>
<keyword evidence="1" id="KW-0489">Methyltransferase</keyword>
<dbReference type="AlphaFoldDB" id="A0A7X9HTJ7"/>
<keyword evidence="1" id="KW-0808">Transferase</keyword>
<dbReference type="Proteomes" id="UP000590542">
    <property type="component" value="Unassembled WGS sequence"/>
</dbReference>
<evidence type="ECO:0000313" key="2">
    <source>
        <dbReference type="Proteomes" id="UP000590542"/>
    </source>
</evidence>
<proteinExistence type="predicted"/>
<accession>A0A7X9HTJ7</accession>
<dbReference type="Pfam" id="PF13489">
    <property type="entry name" value="Methyltransf_23"/>
    <property type="match status" value="1"/>
</dbReference>
<organism evidence="1 2">
    <name type="scientific">candidate division WWE3 bacterium</name>
    <dbReference type="NCBI Taxonomy" id="2053526"/>
    <lineage>
        <taxon>Bacteria</taxon>
        <taxon>Katanobacteria</taxon>
    </lineage>
</organism>
<protein>
    <submittedName>
        <fullName evidence="1">Methyltransferase domain-containing protein</fullName>
    </submittedName>
</protein>